<dbReference type="RefSeq" id="WP_209458447.1">
    <property type="nucleotide sequence ID" value="NZ_JAGGKC010000004.1"/>
</dbReference>
<evidence type="ECO:0000256" key="1">
    <source>
        <dbReference type="ARBA" id="ARBA00001964"/>
    </source>
</evidence>
<protein>
    <submittedName>
        <fullName evidence="5">Pyruvate dehydrogenase E1 component beta subunit</fullName>
        <ecNumber evidence="5">1.2.4.1</ecNumber>
    </submittedName>
</protein>
<keyword evidence="2 5" id="KW-0560">Oxidoreductase</keyword>
<comment type="caution">
    <text evidence="5">The sequence shown here is derived from an EMBL/GenBank/DDBJ whole genome shotgun (WGS) entry which is preliminary data.</text>
</comment>
<dbReference type="GO" id="GO:0004739">
    <property type="term" value="F:pyruvate dehydrogenase (acetyl-transferring) activity"/>
    <property type="evidence" value="ECO:0007669"/>
    <property type="project" value="UniProtKB-EC"/>
</dbReference>
<keyword evidence="5" id="KW-0670">Pyruvate</keyword>
<dbReference type="NCBIfam" id="NF006667">
    <property type="entry name" value="PRK09212.1"/>
    <property type="match status" value="1"/>
</dbReference>
<dbReference type="SUPFAM" id="SSF52518">
    <property type="entry name" value="Thiamin diphosphate-binding fold (THDP-binding)"/>
    <property type="match status" value="1"/>
</dbReference>
<gene>
    <name evidence="5" type="ORF">J2Z34_000675</name>
</gene>
<reference evidence="5 6" key="1">
    <citation type="submission" date="2021-03" db="EMBL/GenBank/DDBJ databases">
        <title>Genomic Encyclopedia of Type Strains, Phase IV (KMG-IV): sequencing the most valuable type-strain genomes for metagenomic binning, comparative biology and taxonomic classification.</title>
        <authorList>
            <person name="Goeker M."/>
        </authorList>
    </citation>
    <scope>NUCLEOTIDE SEQUENCE [LARGE SCALE GENOMIC DNA]</scope>
    <source>
        <strain evidence="5 6">DSM 6139</strain>
    </source>
</reference>
<dbReference type="SUPFAM" id="SSF52922">
    <property type="entry name" value="TK C-terminal domain-like"/>
    <property type="match status" value="1"/>
</dbReference>
<dbReference type="CDD" id="cd07036">
    <property type="entry name" value="TPP_PYR_E1-PDHc-beta_like"/>
    <property type="match status" value="1"/>
</dbReference>
<dbReference type="Gene3D" id="3.40.50.970">
    <property type="match status" value="1"/>
</dbReference>
<evidence type="ECO:0000313" key="6">
    <source>
        <dbReference type="Proteomes" id="UP001519271"/>
    </source>
</evidence>
<keyword evidence="3" id="KW-0786">Thiamine pyrophosphate</keyword>
<keyword evidence="6" id="KW-1185">Reference proteome</keyword>
<dbReference type="EC" id="1.2.4.1" evidence="5"/>
<comment type="cofactor">
    <cofactor evidence="1">
        <name>thiamine diphosphate</name>
        <dbReference type="ChEBI" id="CHEBI:58937"/>
    </cofactor>
</comment>
<evidence type="ECO:0000259" key="4">
    <source>
        <dbReference type="SMART" id="SM00861"/>
    </source>
</evidence>
<feature type="domain" description="Transketolase-like pyrimidine-binding" evidence="4">
    <location>
        <begin position="4"/>
        <end position="179"/>
    </location>
</feature>
<evidence type="ECO:0000313" key="5">
    <source>
        <dbReference type="EMBL" id="MBP1918203.1"/>
    </source>
</evidence>
<sequence>MREITYMQALQEAHMEEMKRDENIFLMGIELRHMGSGIGQTAGVFKEFGPDRVFDTPISESGYVGTAVGLALGGVRTIVEVQFADFLSYAFDSIVNQAAKMRYLSDGKVSVPLVIRAPQGMGFYFGAQHSQCVDSWFMNAPGLKIAIPSNAYDAKGLLKTAIRDDDPVLFLEHKACIFTKSEVPEEEYLIPFGQAKVVRPGTDVTIVAMQKMVWDSMEAAEELQKEGINVEVIDPRTLIPLDKKTIFDSVKKTGKVVIVNESPLRGSVSGEISSLISDSCFTYLKAPIKRVGAANIPIPFGANEVHVLPNKNDIIAAVKSII</sequence>
<organism evidence="5 6">
    <name type="scientific">Youngiibacter multivorans</name>
    <dbReference type="NCBI Taxonomy" id="937251"/>
    <lineage>
        <taxon>Bacteria</taxon>
        <taxon>Bacillati</taxon>
        <taxon>Bacillota</taxon>
        <taxon>Clostridia</taxon>
        <taxon>Eubacteriales</taxon>
        <taxon>Clostridiaceae</taxon>
        <taxon>Youngiibacter</taxon>
    </lineage>
</organism>
<dbReference type="Pfam" id="PF02779">
    <property type="entry name" value="Transket_pyr"/>
    <property type="match status" value="1"/>
</dbReference>
<dbReference type="EMBL" id="JAGGKC010000004">
    <property type="protein sequence ID" value="MBP1918203.1"/>
    <property type="molecule type" value="Genomic_DNA"/>
</dbReference>
<dbReference type="Gene3D" id="3.40.50.920">
    <property type="match status" value="1"/>
</dbReference>
<evidence type="ECO:0000256" key="3">
    <source>
        <dbReference type="ARBA" id="ARBA00023052"/>
    </source>
</evidence>
<dbReference type="Pfam" id="PF02780">
    <property type="entry name" value="Transketolase_C"/>
    <property type="match status" value="1"/>
</dbReference>
<name>A0ABS4G0X4_9CLOT</name>
<dbReference type="SMART" id="SM00861">
    <property type="entry name" value="Transket_pyr"/>
    <property type="match status" value="1"/>
</dbReference>
<accession>A0ABS4G0X4</accession>
<dbReference type="InterPro" id="IPR033248">
    <property type="entry name" value="Transketolase_C"/>
</dbReference>
<dbReference type="PANTHER" id="PTHR43257">
    <property type="entry name" value="PYRUVATE DEHYDROGENASE E1 COMPONENT BETA SUBUNIT"/>
    <property type="match status" value="1"/>
</dbReference>
<dbReference type="Proteomes" id="UP001519271">
    <property type="component" value="Unassembled WGS sequence"/>
</dbReference>
<evidence type="ECO:0000256" key="2">
    <source>
        <dbReference type="ARBA" id="ARBA00023002"/>
    </source>
</evidence>
<dbReference type="PANTHER" id="PTHR43257:SF2">
    <property type="entry name" value="PYRUVATE DEHYDROGENASE E1 COMPONENT SUBUNIT BETA"/>
    <property type="match status" value="1"/>
</dbReference>
<dbReference type="InterPro" id="IPR009014">
    <property type="entry name" value="Transketo_C/PFOR_II"/>
</dbReference>
<proteinExistence type="predicted"/>
<dbReference type="InterPro" id="IPR029061">
    <property type="entry name" value="THDP-binding"/>
</dbReference>
<dbReference type="InterPro" id="IPR005475">
    <property type="entry name" value="Transketolase-like_Pyr-bd"/>
</dbReference>